<dbReference type="GO" id="GO:0005506">
    <property type="term" value="F:iron ion binding"/>
    <property type="evidence" value="ECO:0007669"/>
    <property type="project" value="InterPro"/>
</dbReference>
<feature type="signal peptide" evidence="6">
    <location>
        <begin position="1"/>
        <end position="34"/>
    </location>
</feature>
<organism evidence="7 8">
    <name type="scientific">Diceros bicornis minor</name>
    <name type="common">South-central black rhinoceros</name>
    <dbReference type="NCBI Taxonomy" id="77932"/>
    <lineage>
        <taxon>Eukaryota</taxon>
        <taxon>Metazoa</taxon>
        <taxon>Chordata</taxon>
        <taxon>Craniata</taxon>
        <taxon>Vertebrata</taxon>
        <taxon>Euteleostomi</taxon>
        <taxon>Mammalia</taxon>
        <taxon>Eutheria</taxon>
        <taxon>Laurasiatheria</taxon>
        <taxon>Perissodactyla</taxon>
        <taxon>Rhinocerotidae</taxon>
        <taxon>Diceros</taxon>
    </lineage>
</organism>
<dbReference type="PANTHER" id="PTHR24300:SF424">
    <property type="entry name" value="CYTOCHROME P450"/>
    <property type="match status" value="1"/>
</dbReference>
<keyword evidence="6" id="KW-0732">Signal</keyword>
<evidence type="ECO:0000313" key="8">
    <source>
        <dbReference type="Proteomes" id="UP000551758"/>
    </source>
</evidence>
<evidence type="ECO:0000313" key="7">
    <source>
        <dbReference type="EMBL" id="KAF5924132.1"/>
    </source>
</evidence>
<dbReference type="AlphaFoldDB" id="A0A7J7F7S8"/>
<dbReference type="SUPFAM" id="SSF48264">
    <property type="entry name" value="Cytochrome P450"/>
    <property type="match status" value="1"/>
</dbReference>
<gene>
    <name evidence="7" type="ORF">HPG69_018066</name>
</gene>
<evidence type="ECO:0000256" key="3">
    <source>
        <dbReference type="ARBA" id="ARBA00022617"/>
    </source>
</evidence>
<dbReference type="InterPro" id="IPR050182">
    <property type="entry name" value="Cytochrome_P450_fam2"/>
</dbReference>
<evidence type="ECO:0000256" key="5">
    <source>
        <dbReference type="ARBA" id="ARBA00023004"/>
    </source>
</evidence>
<proteinExistence type="inferred from homology"/>
<dbReference type="InterPro" id="IPR002401">
    <property type="entry name" value="Cyt_P450_E_grp-I"/>
</dbReference>
<evidence type="ECO:0000256" key="6">
    <source>
        <dbReference type="SAM" id="SignalP"/>
    </source>
</evidence>
<dbReference type="GO" id="GO:0020037">
    <property type="term" value="F:heme binding"/>
    <property type="evidence" value="ECO:0007669"/>
    <property type="project" value="InterPro"/>
</dbReference>
<keyword evidence="3" id="KW-0349">Heme</keyword>
<sequence length="318" mass="36567">MMSWTQPLDKHYGARRGLLHLSGTLLLLLFPLHCLETDQQGDKTAPLSHTSTLPGEFVASPSCCHFSVFDEGTPIQPTFFLSHTVYKVIISITVGNCFHYEDKQFLKLLQMINESFMEMSTIWAQLYDMYSGIMQYLPGRYNRIYHLVEELKDFIADRIKDKSNPCTEFNLKNLVHTTLDLFFGGTKSMNSTLYYGFLWLMKHLEVESKIHEEIDQMVGPHQVPSVDDWVNMPYTEVVIHEIQRVIKTVPLGVPPQCHPGHSFPRLPSTQDAFYPQHFLNEKGQFNKNEAFVPFSSDAEVQRVVGPECSPHLHYPVQV</sequence>
<feature type="chain" id="PRO_5029852581" description="Cytochrome P450" evidence="6">
    <location>
        <begin position="35"/>
        <end position="318"/>
    </location>
</feature>
<keyword evidence="8" id="KW-1185">Reference proteome</keyword>
<comment type="cofactor">
    <cofactor evidence="1">
        <name>heme</name>
        <dbReference type="ChEBI" id="CHEBI:30413"/>
    </cofactor>
</comment>
<name>A0A7J7F7S8_DICBM</name>
<dbReference type="InterPro" id="IPR036396">
    <property type="entry name" value="Cyt_P450_sf"/>
</dbReference>
<evidence type="ECO:0000256" key="2">
    <source>
        <dbReference type="ARBA" id="ARBA00010617"/>
    </source>
</evidence>
<reference evidence="7 8" key="1">
    <citation type="journal article" date="2020" name="Mol. Biol. Evol.">
        <title>Interspecific Gene Flow and the Evolution of Specialization in Black and White Rhinoceros.</title>
        <authorList>
            <person name="Moodley Y."/>
            <person name="Westbury M.V."/>
            <person name="Russo I.M."/>
            <person name="Gopalakrishnan S."/>
            <person name="Rakotoarivelo A."/>
            <person name="Olsen R.A."/>
            <person name="Prost S."/>
            <person name="Tunstall T."/>
            <person name="Ryder O.A."/>
            <person name="Dalen L."/>
            <person name="Bruford M.W."/>
        </authorList>
    </citation>
    <scope>NUCLEOTIDE SEQUENCE [LARGE SCALE GENOMIC DNA]</scope>
    <source>
        <strain evidence="7">SBR-YM</strain>
        <tissue evidence="7">Skin</tissue>
    </source>
</reference>
<dbReference type="GO" id="GO:0019373">
    <property type="term" value="P:epoxygenase P450 pathway"/>
    <property type="evidence" value="ECO:0007669"/>
    <property type="project" value="TreeGrafter"/>
</dbReference>
<dbReference type="PANTHER" id="PTHR24300">
    <property type="entry name" value="CYTOCHROME P450 508A4-RELATED"/>
    <property type="match status" value="1"/>
</dbReference>
<dbReference type="EMBL" id="JACDTQ010001059">
    <property type="protein sequence ID" value="KAF5924132.1"/>
    <property type="molecule type" value="Genomic_DNA"/>
</dbReference>
<comment type="similarity">
    <text evidence="2">Belongs to the cytochrome P450 family.</text>
</comment>
<keyword evidence="5" id="KW-0408">Iron</keyword>
<dbReference type="GO" id="GO:0005737">
    <property type="term" value="C:cytoplasm"/>
    <property type="evidence" value="ECO:0007669"/>
    <property type="project" value="TreeGrafter"/>
</dbReference>
<dbReference type="InterPro" id="IPR001128">
    <property type="entry name" value="Cyt_P450"/>
</dbReference>
<evidence type="ECO:0008006" key="9">
    <source>
        <dbReference type="Google" id="ProtNLM"/>
    </source>
</evidence>
<dbReference type="Gene3D" id="1.10.630.10">
    <property type="entry name" value="Cytochrome P450"/>
    <property type="match status" value="2"/>
</dbReference>
<protein>
    <recommendedName>
        <fullName evidence="9">Cytochrome P450</fullName>
    </recommendedName>
</protein>
<accession>A0A7J7F7S8</accession>
<evidence type="ECO:0000256" key="4">
    <source>
        <dbReference type="ARBA" id="ARBA00022723"/>
    </source>
</evidence>
<dbReference type="GO" id="GO:0016712">
    <property type="term" value="F:oxidoreductase activity, acting on paired donors, with incorporation or reduction of molecular oxygen, reduced flavin or flavoprotein as one donor, and incorporation of one atom of oxygen"/>
    <property type="evidence" value="ECO:0007669"/>
    <property type="project" value="TreeGrafter"/>
</dbReference>
<dbReference type="Proteomes" id="UP000551758">
    <property type="component" value="Unassembled WGS sequence"/>
</dbReference>
<dbReference type="PRINTS" id="PR00463">
    <property type="entry name" value="EP450I"/>
</dbReference>
<dbReference type="GO" id="GO:0008392">
    <property type="term" value="F:arachidonate epoxygenase activity"/>
    <property type="evidence" value="ECO:0007669"/>
    <property type="project" value="TreeGrafter"/>
</dbReference>
<keyword evidence="4" id="KW-0479">Metal-binding</keyword>
<dbReference type="Pfam" id="PF00067">
    <property type="entry name" value="p450"/>
    <property type="match status" value="1"/>
</dbReference>
<evidence type="ECO:0000256" key="1">
    <source>
        <dbReference type="ARBA" id="ARBA00001971"/>
    </source>
</evidence>
<dbReference type="GO" id="GO:0006805">
    <property type="term" value="P:xenobiotic metabolic process"/>
    <property type="evidence" value="ECO:0007669"/>
    <property type="project" value="TreeGrafter"/>
</dbReference>
<comment type="caution">
    <text evidence="7">The sequence shown here is derived from an EMBL/GenBank/DDBJ whole genome shotgun (WGS) entry which is preliminary data.</text>
</comment>